<evidence type="ECO:0000256" key="1">
    <source>
        <dbReference type="SAM" id="MobiDB-lite"/>
    </source>
</evidence>
<dbReference type="EMBL" id="JADGJD010003219">
    <property type="protein sequence ID" value="KAJ3024845.1"/>
    <property type="molecule type" value="Genomic_DNA"/>
</dbReference>
<sequence>LSLNFTFHPYCNPTLLPFDHEHCGDKKGNILGSAYPASFHAWYAGAARSLGVDESYMYPRALARQYNISYVEERDPGGFDIVAALNSDANWWFSEGQDDHLGDGQVHSGPWKPKFVSSPSTNSTTKNSKTDSEGSKRNVYDFEQIAMHEILHGLGVISSWGTLIGEEGMVPFAMDLDSLGNVTLGKPYIFNKWLADSTTGVWLKDYEAQMAKDASSI</sequence>
<keyword evidence="3" id="KW-1185">Reference proteome</keyword>
<protein>
    <submittedName>
        <fullName evidence="2">Uncharacterized protein</fullName>
    </submittedName>
</protein>
<comment type="caution">
    <text evidence="2">The sequence shown here is derived from an EMBL/GenBank/DDBJ whole genome shotgun (WGS) entry which is preliminary data.</text>
</comment>
<feature type="compositionally biased region" description="Low complexity" evidence="1">
    <location>
        <begin position="117"/>
        <end position="127"/>
    </location>
</feature>
<name>A0AAD5WYC8_9FUNG</name>
<feature type="region of interest" description="Disordered" evidence="1">
    <location>
        <begin position="112"/>
        <end position="135"/>
    </location>
</feature>
<evidence type="ECO:0000313" key="2">
    <source>
        <dbReference type="EMBL" id="KAJ3024845.1"/>
    </source>
</evidence>
<reference evidence="2" key="1">
    <citation type="submission" date="2020-05" db="EMBL/GenBank/DDBJ databases">
        <title>Phylogenomic resolution of chytrid fungi.</title>
        <authorList>
            <person name="Stajich J.E."/>
            <person name="Amses K."/>
            <person name="Simmons R."/>
            <person name="Seto K."/>
            <person name="Myers J."/>
            <person name="Bonds A."/>
            <person name="Quandt C.A."/>
            <person name="Barry K."/>
            <person name="Liu P."/>
            <person name="Grigoriev I."/>
            <person name="Longcore J.E."/>
            <person name="James T.Y."/>
        </authorList>
    </citation>
    <scope>NUCLEOTIDE SEQUENCE</scope>
    <source>
        <strain evidence="2">JEL0318</strain>
    </source>
</reference>
<gene>
    <name evidence="2" type="ORF">HK097_006832</name>
</gene>
<evidence type="ECO:0000313" key="3">
    <source>
        <dbReference type="Proteomes" id="UP001212841"/>
    </source>
</evidence>
<dbReference type="AlphaFoldDB" id="A0AAD5WYC8"/>
<dbReference type="Proteomes" id="UP001212841">
    <property type="component" value="Unassembled WGS sequence"/>
</dbReference>
<accession>A0AAD5WYC8</accession>
<feature type="non-terminal residue" evidence="2">
    <location>
        <position position="217"/>
    </location>
</feature>
<feature type="non-terminal residue" evidence="2">
    <location>
        <position position="1"/>
    </location>
</feature>
<organism evidence="2 3">
    <name type="scientific">Rhizophlyctis rosea</name>
    <dbReference type="NCBI Taxonomy" id="64517"/>
    <lineage>
        <taxon>Eukaryota</taxon>
        <taxon>Fungi</taxon>
        <taxon>Fungi incertae sedis</taxon>
        <taxon>Chytridiomycota</taxon>
        <taxon>Chytridiomycota incertae sedis</taxon>
        <taxon>Chytridiomycetes</taxon>
        <taxon>Rhizophlyctidales</taxon>
        <taxon>Rhizophlyctidaceae</taxon>
        <taxon>Rhizophlyctis</taxon>
    </lineage>
</organism>
<proteinExistence type="predicted"/>